<evidence type="ECO:0000256" key="5">
    <source>
        <dbReference type="SAM" id="MobiDB-lite"/>
    </source>
</evidence>
<evidence type="ECO:0000256" key="7">
    <source>
        <dbReference type="SAM" id="SignalP"/>
    </source>
</evidence>
<dbReference type="EMBL" id="JAUIRO010000006">
    <property type="protein sequence ID" value="KAK0709300.1"/>
    <property type="molecule type" value="Genomic_DNA"/>
</dbReference>
<feature type="region of interest" description="Disordered" evidence="5">
    <location>
        <begin position="77"/>
        <end position="168"/>
    </location>
</feature>
<evidence type="ECO:0000256" key="1">
    <source>
        <dbReference type="ARBA" id="ARBA00004167"/>
    </source>
</evidence>
<gene>
    <name evidence="8" type="ORF">B0T26DRAFT_400870</name>
</gene>
<evidence type="ECO:0000256" key="2">
    <source>
        <dbReference type="ARBA" id="ARBA00022692"/>
    </source>
</evidence>
<comment type="caution">
    <text evidence="8">The sequence shown here is derived from an EMBL/GenBank/DDBJ whole genome shotgun (WGS) entry which is preliminary data.</text>
</comment>
<proteinExistence type="predicted"/>
<dbReference type="PANTHER" id="PTHR15549">
    <property type="entry name" value="PAIRED IMMUNOGLOBULIN-LIKE TYPE 2 RECEPTOR"/>
    <property type="match status" value="1"/>
</dbReference>
<evidence type="ECO:0000313" key="9">
    <source>
        <dbReference type="Proteomes" id="UP001172101"/>
    </source>
</evidence>
<feature type="compositionally biased region" description="Basic and acidic residues" evidence="5">
    <location>
        <begin position="488"/>
        <end position="497"/>
    </location>
</feature>
<keyword evidence="2 6" id="KW-0812">Transmembrane</keyword>
<keyword evidence="9" id="KW-1185">Reference proteome</keyword>
<reference evidence="8" key="1">
    <citation type="submission" date="2023-06" db="EMBL/GenBank/DDBJ databases">
        <title>Genome-scale phylogeny and comparative genomics of the fungal order Sordariales.</title>
        <authorList>
            <consortium name="Lawrence Berkeley National Laboratory"/>
            <person name="Hensen N."/>
            <person name="Bonometti L."/>
            <person name="Westerberg I."/>
            <person name="Brannstrom I.O."/>
            <person name="Guillou S."/>
            <person name="Cros-Aarteil S."/>
            <person name="Calhoun S."/>
            <person name="Haridas S."/>
            <person name="Kuo A."/>
            <person name="Mondo S."/>
            <person name="Pangilinan J."/>
            <person name="Riley R."/>
            <person name="LaButti K."/>
            <person name="Andreopoulos B."/>
            <person name="Lipzen A."/>
            <person name="Chen C."/>
            <person name="Yanf M."/>
            <person name="Daum C."/>
            <person name="Ng V."/>
            <person name="Clum A."/>
            <person name="Steindorff A."/>
            <person name="Ohm R."/>
            <person name="Martin F."/>
            <person name="Silar P."/>
            <person name="Natvig D."/>
            <person name="Lalanne C."/>
            <person name="Gautier V."/>
            <person name="Ament-velasquez S.L."/>
            <person name="Kruys A."/>
            <person name="Hutchinson M.I."/>
            <person name="Powell A.J."/>
            <person name="Barry K."/>
            <person name="Miller A.N."/>
            <person name="Grigoriev I.V."/>
            <person name="Debuchy R."/>
            <person name="Gladieux P."/>
            <person name="Thoren M.H."/>
            <person name="Johannesson H."/>
        </authorList>
    </citation>
    <scope>NUCLEOTIDE SEQUENCE</scope>
    <source>
        <strain evidence="8">SMH2392-1A</strain>
    </source>
</reference>
<feature type="compositionally biased region" description="Low complexity" evidence="5">
    <location>
        <begin position="102"/>
        <end position="155"/>
    </location>
</feature>
<dbReference type="PANTHER" id="PTHR15549:SF6">
    <property type="entry name" value="MID2 DOMAIN-CONTAINING PROTEIN"/>
    <property type="match status" value="1"/>
</dbReference>
<dbReference type="InterPro" id="IPR051694">
    <property type="entry name" value="Immunoregulatory_rcpt-like"/>
</dbReference>
<feature type="compositionally biased region" description="Polar residues" evidence="5">
    <location>
        <begin position="77"/>
        <end position="101"/>
    </location>
</feature>
<dbReference type="AlphaFoldDB" id="A0AA40A4V6"/>
<keyword evidence="4 6" id="KW-0472">Membrane</keyword>
<feature type="region of interest" description="Disordered" evidence="5">
    <location>
        <begin position="264"/>
        <end position="497"/>
    </location>
</feature>
<dbReference type="GeneID" id="85318088"/>
<keyword evidence="3 6" id="KW-1133">Transmembrane helix</keyword>
<feature type="transmembrane region" description="Helical" evidence="6">
    <location>
        <begin position="173"/>
        <end position="195"/>
    </location>
</feature>
<protein>
    <submittedName>
        <fullName evidence="8">Uncharacterized protein</fullName>
    </submittedName>
</protein>
<name>A0AA40A4V6_9PEZI</name>
<organism evidence="8 9">
    <name type="scientific">Lasiosphaeria miniovina</name>
    <dbReference type="NCBI Taxonomy" id="1954250"/>
    <lineage>
        <taxon>Eukaryota</taxon>
        <taxon>Fungi</taxon>
        <taxon>Dikarya</taxon>
        <taxon>Ascomycota</taxon>
        <taxon>Pezizomycotina</taxon>
        <taxon>Sordariomycetes</taxon>
        <taxon>Sordariomycetidae</taxon>
        <taxon>Sordariales</taxon>
        <taxon>Lasiosphaeriaceae</taxon>
        <taxon>Lasiosphaeria</taxon>
    </lineage>
</organism>
<feature type="signal peptide" evidence="7">
    <location>
        <begin position="1"/>
        <end position="19"/>
    </location>
</feature>
<keyword evidence="7" id="KW-0732">Signal</keyword>
<dbReference type="GO" id="GO:0071944">
    <property type="term" value="C:cell periphery"/>
    <property type="evidence" value="ECO:0007669"/>
    <property type="project" value="UniProtKB-ARBA"/>
</dbReference>
<comment type="subcellular location">
    <subcellularLocation>
        <location evidence="1">Membrane</location>
        <topology evidence="1">Single-pass membrane protein</topology>
    </subcellularLocation>
</comment>
<dbReference type="GO" id="GO:0016020">
    <property type="term" value="C:membrane"/>
    <property type="evidence" value="ECO:0007669"/>
    <property type="project" value="UniProtKB-SubCell"/>
</dbReference>
<evidence type="ECO:0000256" key="3">
    <source>
        <dbReference type="ARBA" id="ARBA00022989"/>
    </source>
</evidence>
<evidence type="ECO:0000313" key="8">
    <source>
        <dbReference type="EMBL" id="KAK0709300.1"/>
    </source>
</evidence>
<feature type="compositionally biased region" description="Low complexity" evidence="5">
    <location>
        <begin position="419"/>
        <end position="428"/>
    </location>
</feature>
<dbReference type="Proteomes" id="UP001172101">
    <property type="component" value="Unassembled WGS sequence"/>
</dbReference>
<evidence type="ECO:0000256" key="4">
    <source>
        <dbReference type="ARBA" id="ARBA00023136"/>
    </source>
</evidence>
<accession>A0AA40A4V6</accession>
<feature type="chain" id="PRO_5041366383" evidence="7">
    <location>
        <begin position="20"/>
        <end position="497"/>
    </location>
</feature>
<dbReference type="RefSeq" id="XP_060292604.1">
    <property type="nucleotide sequence ID" value="XM_060434818.1"/>
</dbReference>
<sequence>MKPTFAISVLVAAAGTASAQFVTSITPVSVPLLALASLSTPALALTCHQQAVAARNGDDGGVLDRRQGAVTTVLRTITKTSTRQSTSTAPLSESRDSFSPGSSTASAADTTITTSATQINTDSGSSSITSSSPTLTSSSNTLTTSSSTETTAASTRVPEPQTGGGDKISSGTAAGIAAGVVGGVLAFVGVFMIAYHKRQKVQNGTVVTADYPHSLGDQKPPIGGVPSRSNTDMFFPPPAARYPIRSRSNTDRFFPPPAALAAYPAPARNDAESSGKGKGGSEMTLGANDLAYDTERSGQDAGYSPQSGHEMGYSPRGGQEVGYSPRSGQEMGQSPRGDQEMGYSPRGGQEMGYSPRGGQGIVSSPRSGQDMGYSPRGGQDIVVSSPRSGQDMGYSPRSGPVASPGYQNHHAVSTDVPMPAANPASNASGQAVAYPPKGDNFSLPAFMIPGGERARSASFGSPEADPSSSPPPPVPRVGRALATGNESPLERNEVELP</sequence>
<evidence type="ECO:0000256" key="6">
    <source>
        <dbReference type="SAM" id="Phobius"/>
    </source>
</evidence>